<protein>
    <submittedName>
        <fullName evidence="2">Uncharacterized protein</fullName>
    </submittedName>
</protein>
<proteinExistence type="predicted"/>
<gene>
    <name evidence="1" type="ORF">MM415A06705_0005</name>
    <name evidence="2" type="ORF">MM415B08389_0004</name>
</gene>
<dbReference type="EMBL" id="MT143405">
    <property type="protein sequence ID" value="QJA96486.1"/>
    <property type="molecule type" value="Genomic_DNA"/>
</dbReference>
<evidence type="ECO:0000313" key="1">
    <source>
        <dbReference type="EMBL" id="QJA68448.1"/>
    </source>
</evidence>
<dbReference type="AlphaFoldDB" id="A0A6M3LMI9"/>
<evidence type="ECO:0000313" key="2">
    <source>
        <dbReference type="EMBL" id="QJA96486.1"/>
    </source>
</evidence>
<accession>A0A6M3LMI9</accession>
<organism evidence="2">
    <name type="scientific">viral metagenome</name>
    <dbReference type="NCBI Taxonomy" id="1070528"/>
    <lineage>
        <taxon>unclassified sequences</taxon>
        <taxon>metagenomes</taxon>
        <taxon>organismal metagenomes</taxon>
    </lineage>
</organism>
<dbReference type="EMBL" id="MT141618">
    <property type="protein sequence ID" value="QJA68448.1"/>
    <property type="molecule type" value="Genomic_DNA"/>
</dbReference>
<name>A0A6M3LMI9_9ZZZZ</name>
<sequence>MSENLYSKGQKVLSTEGKDNWDKIFSDNAKKLLRDGMKTIFNTEIDRRRKIWEDQ</sequence>
<reference evidence="2" key="1">
    <citation type="submission" date="2020-03" db="EMBL/GenBank/DDBJ databases">
        <title>The deep terrestrial virosphere.</title>
        <authorList>
            <person name="Holmfeldt K."/>
            <person name="Nilsson E."/>
            <person name="Simone D."/>
            <person name="Lopez-Fernandez M."/>
            <person name="Wu X."/>
            <person name="de Brujin I."/>
            <person name="Lundin D."/>
            <person name="Andersson A."/>
            <person name="Bertilsson S."/>
            <person name="Dopson M."/>
        </authorList>
    </citation>
    <scope>NUCLEOTIDE SEQUENCE</scope>
    <source>
        <strain evidence="1">MM415A06705</strain>
        <strain evidence="2">MM415B08389</strain>
    </source>
</reference>